<dbReference type="GO" id="GO:0008622">
    <property type="term" value="C:epsilon DNA polymerase complex"/>
    <property type="evidence" value="ECO:0007669"/>
    <property type="project" value="InterPro"/>
</dbReference>
<keyword evidence="9" id="KW-1185">Reference proteome</keyword>
<dbReference type="PANTHER" id="PTHR12708">
    <property type="entry name" value="DNA POLYMERASE EPSILON SUBUNIT B"/>
    <property type="match status" value="1"/>
</dbReference>
<dbReference type="GO" id="GO:0003677">
    <property type="term" value="F:DNA binding"/>
    <property type="evidence" value="ECO:0007669"/>
    <property type="project" value="UniProtKB-KW"/>
</dbReference>
<dbReference type="Pfam" id="PF04042">
    <property type="entry name" value="DNA_pol_E_B"/>
    <property type="match status" value="1"/>
</dbReference>
<gene>
    <name evidence="8" type="ORF">PSON_ATCC_30995.1.T0440032</name>
</gene>
<proteinExistence type="inferred from homology"/>
<keyword evidence="3" id="KW-0235">DNA replication</keyword>
<evidence type="ECO:0000256" key="3">
    <source>
        <dbReference type="ARBA" id="ARBA00022705"/>
    </source>
</evidence>
<name>A0A8S1MNX6_9CILI</name>
<dbReference type="Proteomes" id="UP000692954">
    <property type="component" value="Unassembled WGS sequence"/>
</dbReference>
<organism evidence="8 9">
    <name type="scientific">Paramecium sonneborni</name>
    <dbReference type="NCBI Taxonomy" id="65129"/>
    <lineage>
        <taxon>Eukaryota</taxon>
        <taxon>Sar</taxon>
        <taxon>Alveolata</taxon>
        <taxon>Ciliophora</taxon>
        <taxon>Intramacronucleata</taxon>
        <taxon>Oligohymenophorea</taxon>
        <taxon>Peniculida</taxon>
        <taxon>Parameciidae</taxon>
        <taxon>Paramecium</taxon>
    </lineage>
</organism>
<dbReference type="PANTHER" id="PTHR12708:SF0">
    <property type="entry name" value="DNA POLYMERASE EPSILON SUBUNIT 2"/>
    <property type="match status" value="1"/>
</dbReference>
<keyword evidence="4" id="KW-0238">DNA-binding</keyword>
<sequence length="528" mass="61993">MEKLLKMLNYANIHFRKDGLKRFKELHGQYIDKSLPQQFVYFAKELNYEFLEKEEVEKITEMIQQGRQQNSYNQVAILQDRIKKSIIILDYFELDRFTIQCTPQDKQNMQLNRLAHITKLLKQDSRYVFGYQGNDEISISSIGTANGATDKIYYILGILIQFGNSYYLSDGYDKIKINFQSAQNKSFFKNENPNQVDIGLVNLGSILMMVGEWNDHHGYFQVSNYTIPFFNVKKKIKQQIQNSDLREILQLDTFGVYKKILEFSSELEYQKIERQKSINIFYQDDYDKIWILSNFSLENLITIQNFEILLKKVIDYNIAPPGAIFFVGQFSSQQIPNQEQLYGNELVKIIKQFQQFLEKTLLLFIPSYNDFPLAYSMPKTPINLSLYMKEPTLMMHSLSNPCHLSIKGYKIVITRNDISKEIRRNHIEPLQAGHDHLSETILSQQYLGTFQSNQVCYKWNYDSAMLLDPSVDLVVLCDLTVDQFKYQTIINDTTVLNPGNFQKQDFAIIRFNNKKQTMYCDTSNFNQN</sequence>
<evidence type="ECO:0000313" key="8">
    <source>
        <dbReference type="EMBL" id="CAD8082757.1"/>
    </source>
</evidence>
<evidence type="ECO:0000259" key="7">
    <source>
        <dbReference type="Pfam" id="PF04042"/>
    </source>
</evidence>
<dbReference type="OrthoDB" id="10254730at2759"/>
<evidence type="ECO:0000256" key="5">
    <source>
        <dbReference type="ARBA" id="ARBA00023242"/>
    </source>
</evidence>
<evidence type="ECO:0000256" key="6">
    <source>
        <dbReference type="ARBA" id="ARBA00032930"/>
    </source>
</evidence>
<feature type="domain" description="DNA polymerase alpha/delta/epsilon subunit B" evidence="7">
    <location>
        <begin position="289"/>
        <end position="484"/>
    </location>
</feature>
<comment type="subcellular location">
    <subcellularLocation>
        <location evidence="1">Nucleus</location>
    </subcellularLocation>
</comment>
<evidence type="ECO:0000256" key="2">
    <source>
        <dbReference type="ARBA" id="ARBA00009560"/>
    </source>
</evidence>
<dbReference type="EMBL" id="CAJJDN010000044">
    <property type="protein sequence ID" value="CAD8082757.1"/>
    <property type="molecule type" value="Genomic_DNA"/>
</dbReference>
<dbReference type="AlphaFoldDB" id="A0A8S1MNX6"/>
<dbReference type="GO" id="GO:0042276">
    <property type="term" value="P:error-prone translesion synthesis"/>
    <property type="evidence" value="ECO:0007669"/>
    <property type="project" value="TreeGrafter"/>
</dbReference>
<accession>A0A8S1MNX6</accession>
<protein>
    <recommendedName>
        <fullName evidence="6">DNA polymerase II subunit 2</fullName>
    </recommendedName>
</protein>
<evidence type="ECO:0000256" key="1">
    <source>
        <dbReference type="ARBA" id="ARBA00004123"/>
    </source>
</evidence>
<evidence type="ECO:0000256" key="4">
    <source>
        <dbReference type="ARBA" id="ARBA00023125"/>
    </source>
</evidence>
<reference evidence="8" key="1">
    <citation type="submission" date="2021-01" db="EMBL/GenBank/DDBJ databases">
        <authorList>
            <consortium name="Genoscope - CEA"/>
            <person name="William W."/>
        </authorList>
    </citation>
    <scope>NUCLEOTIDE SEQUENCE</scope>
</reference>
<dbReference type="InterPro" id="IPR007185">
    <property type="entry name" value="DNA_pol_a/d/e_bsu"/>
</dbReference>
<comment type="similarity">
    <text evidence="2">Belongs to the DNA polymerase epsilon subunit B family.</text>
</comment>
<comment type="caution">
    <text evidence="8">The sequence shown here is derived from an EMBL/GenBank/DDBJ whole genome shotgun (WGS) entry which is preliminary data.</text>
</comment>
<dbReference type="InterPro" id="IPR016266">
    <property type="entry name" value="POLE2"/>
</dbReference>
<evidence type="ECO:0000313" key="9">
    <source>
        <dbReference type="Proteomes" id="UP000692954"/>
    </source>
</evidence>
<dbReference type="GO" id="GO:0006261">
    <property type="term" value="P:DNA-templated DNA replication"/>
    <property type="evidence" value="ECO:0007669"/>
    <property type="project" value="InterPro"/>
</dbReference>
<keyword evidence="5" id="KW-0539">Nucleus</keyword>